<dbReference type="AlphaFoldDB" id="A0AAD9V9I1"/>
<dbReference type="Proteomes" id="UP001249851">
    <property type="component" value="Unassembled WGS sequence"/>
</dbReference>
<keyword evidence="2" id="KW-1185">Reference proteome</keyword>
<evidence type="ECO:0000313" key="2">
    <source>
        <dbReference type="Proteomes" id="UP001249851"/>
    </source>
</evidence>
<gene>
    <name evidence="1" type="ORF">P5673_009723</name>
</gene>
<accession>A0AAD9V9I1</accession>
<organism evidence="1 2">
    <name type="scientific">Acropora cervicornis</name>
    <name type="common">Staghorn coral</name>
    <dbReference type="NCBI Taxonomy" id="6130"/>
    <lineage>
        <taxon>Eukaryota</taxon>
        <taxon>Metazoa</taxon>
        <taxon>Cnidaria</taxon>
        <taxon>Anthozoa</taxon>
        <taxon>Hexacorallia</taxon>
        <taxon>Scleractinia</taxon>
        <taxon>Astrocoeniina</taxon>
        <taxon>Acroporidae</taxon>
        <taxon>Acropora</taxon>
    </lineage>
</organism>
<evidence type="ECO:0000313" key="1">
    <source>
        <dbReference type="EMBL" id="KAK2566251.1"/>
    </source>
</evidence>
<comment type="caution">
    <text evidence="1">The sequence shown here is derived from an EMBL/GenBank/DDBJ whole genome shotgun (WGS) entry which is preliminary data.</text>
</comment>
<reference evidence="1" key="1">
    <citation type="journal article" date="2023" name="G3 (Bethesda)">
        <title>Whole genome assembly and annotation of the endangered Caribbean coral Acropora cervicornis.</title>
        <authorList>
            <person name="Selwyn J.D."/>
            <person name="Vollmer S.V."/>
        </authorList>
    </citation>
    <scope>NUCLEOTIDE SEQUENCE</scope>
    <source>
        <strain evidence="1">K2</strain>
    </source>
</reference>
<dbReference type="EMBL" id="JARQWQ010000017">
    <property type="protein sequence ID" value="KAK2566251.1"/>
    <property type="molecule type" value="Genomic_DNA"/>
</dbReference>
<dbReference type="PANTHER" id="PTHR33845:SF1">
    <property type="entry name" value="C2H2-TYPE DOMAIN-CONTAINING PROTEIN"/>
    <property type="match status" value="1"/>
</dbReference>
<dbReference type="PANTHER" id="PTHR33845">
    <property type="entry name" value="C2H2-TYPE DOMAIN-CONTAINING PROTEIN"/>
    <property type="match status" value="1"/>
</dbReference>
<sequence length="141" mass="16080">MTIDLRWTPLYTCVQDWFSVASVIEHALSLVNMENPQLRSDNAGCYHKTELLLSLKSLGDRHGVVIERYDVSDPQSGKDVCDRRIASIKTHIRRWVNEGHDVATAREMKVAPQSHGGVRRCRFAVVEIDKTQLRARVVLKL</sequence>
<name>A0AAD9V9I1_ACRCE</name>
<proteinExistence type="predicted"/>
<protein>
    <submittedName>
        <fullName evidence="1">Uncharacterized protein</fullName>
    </submittedName>
</protein>
<reference evidence="1" key="2">
    <citation type="journal article" date="2023" name="Science">
        <title>Genomic signatures of disease resistance in endangered staghorn corals.</title>
        <authorList>
            <person name="Vollmer S.V."/>
            <person name="Selwyn J.D."/>
            <person name="Despard B.A."/>
            <person name="Roesel C.L."/>
        </authorList>
    </citation>
    <scope>NUCLEOTIDE SEQUENCE</scope>
    <source>
        <strain evidence="1">K2</strain>
    </source>
</reference>